<comment type="caution">
    <text evidence="2">The sequence shown here is derived from an EMBL/GenBank/DDBJ whole genome shotgun (WGS) entry which is preliminary data.</text>
</comment>
<protein>
    <submittedName>
        <fullName evidence="2">Uncharacterized protein</fullName>
    </submittedName>
</protein>
<organism evidence="2 3">
    <name type="scientific">Terasakiispira papahanaumokuakeensis</name>
    <dbReference type="NCBI Taxonomy" id="197479"/>
    <lineage>
        <taxon>Bacteria</taxon>
        <taxon>Pseudomonadati</taxon>
        <taxon>Pseudomonadota</taxon>
        <taxon>Gammaproteobacteria</taxon>
        <taxon>Oceanospirillales</taxon>
        <taxon>Terasakiispira</taxon>
    </lineage>
</organism>
<reference evidence="2 3" key="1">
    <citation type="submission" date="2016-08" db="EMBL/GenBank/DDBJ databases">
        <authorList>
            <person name="Seilhamer J.J."/>
        </authorList>
    </citation>
    <scope>NUCLEOTIDE SEQUENCE [LARGE SCALE GENOMIC DNA]</scope>
    <source>
        <strain evidence="2 3">PH27A</strain>
    </source>
</reference>
<dbReference type="RefSeq" id="WP_068996764.1">
    <property type="nucleotide sequence ID" value="NZ_MDTQ01000001.1"/>
</dbReference>
<dbReference type="EMBL" id="MDTQ01000001">
    <property type="protein sequence ID" value="ODC02379.1"/>
    <property type="molecule type" value="Genomic_DNA"/>
</dbReference>
<dbReference type="AlphaFoldDB" id="A0A1E2V5X4"/>
<sequence>MLKAGITLLVLPGLLLMFAWWFDYKAALDCLYAGGSYDYVAQACLNDGSQAPFVSFAQRHPLGVNSFLVVSLLGLGLTMGGLYRRRQQSSQMNKNQ</sequence>
<name>A0A1E2V5X4_9GAMM</name>
<keyword evidence="3" id="KW-1185">Reference proteome</keyword>
<evidence type="ECO:0000313" key="3">
    <source>
        <dbReference type="Proteomes" id="UP000094291"/>
    </source>
</evidence>
<proteinExistence type="predicted"/>
<keyword evidence="1" id="KW-0472">Membrane</keyword>
<accession>A0A1E2V5X4</accession>
<gene>
    <name evidence="2" type="ORF">BFW38_01295</name>
</gene>
<dbReference type="Proteomes" id="UP000094291">
    <property type="component" value="Unassembled WGS sequence"/>
</dbReference>
<feature type="transmembrane region" description="Helical" evidence="1">
    <location>
        <begin position="62"/>
        <end position="83"/>
    </location>
</feature>
<evidence type="ECO:0000313" key="2">
    <source>
        <dbReference type="EMBL" id="ODC02379.1"/>
    </source>
</evidence>
<keyword evidence="1" id="KW-1133">Transmembrane helix</keyword>
<dbReference type="OrthoDB" id="6120615at2"/>
<evidence type="ECO:0000256" key="1">
    <source>
        <dbReference type="SAM" id="Phobius"/>
    </source>
</evidence>
<keyword evidence="1" id="KW-0812">Transmembrane</keyword>